<feature type="compositionally biased region" description="Gly residues" evidence="1">
    <location>
        <begin position="73"/>
        <end position="82"/>
    </location>
</feature>
<feature type="non-terminal residue" evidence="2">
    <location>
        <position position="1"/>
    </location>
</feature>
<name>A0A6J4SUD9_9ACTN</name>
<feature type="compositionally biased region" description="Low complexity" evidence="1">
    <location>
        <begin position="62"/>
        <end position="72"/>
    </location>
</feature>
<feature type="compositionally biased region" description="Basic residues" evidence="1">
    <location>
        <begin position="203"/>
        <end position="234"/>
    </location>
</feature>
<reference evidence="2" key="1">
    <citation type="submission" date="2020-02" db="EMBL/GenBank/DDBJ databases">
        <authorList>
            <person name="Meier V. D."/>
        </authorList>
    </citation>
    <scope>NUCLEOTIDE SEQUENCE</scope>
    <source>
        <strain evidence="2">AVDCRST_MAG67</strain>
    </source>
</reference>
<accession>A0A6J4SUD9</accession>
<feature type="compositionally biased region" description="Basic residues" evidence="1">
    <location>
        <begin position="83"/>
        <end position="94"/>
    </location>
</feature>
<feature type="compositionally biased region" description="Basic residues" evidence="1">
    <location>
        <begin position="10"/>
        <end position="26"/>
    </location>
</feature>
<feature type="compositionally biased region" description="Basic and acidic residues" evidence="1">
    <location>
        <begin position="95"/>
        <end position="119"/>
    </location>
</feature>
<evidence type="ECO:0000256" key="1">
    <source>
        <dbReference type="SAM" id="MobiDB-lite"/>
    </source>
</evidence>
<feature type="region of interest" description="Disordered" evidence="1">
    <location>
        <begin position="1"/>
        <end position="242"/>
    </location>
</feature>
<feature type="compositionally biased region" description="Basic and acidic residues" evidence="1">
    <location>
        <begin position="128"/>
        <end position="141"/>
    </location>
</feature>
<dbReference type="AlphaFoldDB" id="A0A6J4SUD9"/>
<feature type="compositionally biased region" description="Basic and acidic residues" evidence="1">
    <location>
        <begin position="165"/>
        <end position="186"/>
    </location>
</feature>
<protein>
    <submittedName>
        <fullName evidence="2">Uncharacterized protein</fullName>
    </submittedName>
</protein>
<proteinExistence type="predicted"/>
<evidence type="ECO:0000313" key="2">
    <source>
        <dbReference type="EMBL" id="CAA9505522.1"/>
    </source>
</evidence>
<feature type="region of interest" description="Disordered" evidence="1">
    <location>
        <begin position="275"/>
        <end position="308"/>
    </location>
</feature>
<feature type="non-terminal residue" evidence="2">
    <location>
        <position position="336"/>
    </location>
</feature>
<gene>
    <name evidence="2" type="ORF">AVDCRST_MAG67-2391</name>
</gene>
<feature type="compositionally biased region" description="Low complexity" evidence="1">
    <location>
        <begin position="277"/>
        <end position="308"/>
    </location>
</feature>
<sequence length="336" mass="37624">GAETACGGCRRPRAAARRLRRQRLRRPLTPAAGGLVGEAARRAQGRDAVAGSRLPRDERAQPAAGRRCAGPDGPAGGPGGLGVHRRRQPARVRRDRPEVRLRVRQDRRLRGRQPRREGARPVCRTRRSARDRSRLPQPDRGRRGRHLRRDLRDAGPAHASGQDIGPRRDEGRRQARRGADPADGRARRPRPHPAARGEAARDHHGHHPVGQRRHRVDRHPRAARRHARHGLRRRDRQEARRAVVRHAGAVRVEGLRPGRRHRGAAEVQLRRPRAVHPPGGVRRQRPRQGAARAAAPVSPQDRAVAVRVRPQRPCRRAVGGLVRLRRVRARAEVGAL</sequence>
<organism evidence="2">
    <name type="scientific">uncultured Solirubrobacteraceae bacterium</name>
    <dbReference type="NCBI Taxonomy" id="1162706"/>
    <lineage>
        <taxon>Bacteria</taxon>
        <taxon>Bacillati</taxon>
        <taxon>Actinomycetota</taxon>
        <taxon>Thermoleophilia</taxon>
        <taxon>Solirubrobacterales</taxon>
        <taxon>Solirubrobacteraceae</taxon>
        <taxon>environmental samples</taxon>
    </lineage>
</organism>
<dbReference type="EMBL" id="CADCVQ010000094">
    <property type="protein sequence ID" value="CAA9505522.1"/>
    <property type="molecule type" value="Genomic_DNA"/>
</dbReference>